<dbReference type="InterPro" id="IPR014911">
    <property type="entry name" value="PilS_N"/>
</dbReference>
<gene>
    <name evidence="3" type="ORF">ACFPM8_08750</name>
</gene>
<dbReference type="SUPFAM" id="SSF54523">
    <property type="entry name" value="Pili subunits"/>
    <property type="match status" value="1"/>
</dbReference>
<dbReference type="RefSeq" id="WP_378997105.1">
    <property type="nucleotide sequence ID" value="NZ_JBHSMT010000013.1"/>
</dbReference>
<name>A0ABW0M7Q9_9BURK</name>
<feature type="domain" description="Type 4 secretion system PilS N-terminal" evidence="2">
    <location>
        <begin position="51"/>
        <end position="180"/>
    </location>
</feature>
<dbReference type="InterPro" id="IPR045584">
    <property type="entry name" value="Pilin-like"/>
</dbReference>
<keyword evidence="4" id="KW-1185">Reference proteome</keyword>
<keyword evidence="1" id="KW-1133">Transmembrane helix</keyword>
<evidence type="ECO:0000313" key="3">
    <source>
        <dbReference type="EMBL" id="MFC5474048.1"/>
    </source>
</evidence>
<organism evidence="3 4">
    <name type="scientific">Paraherbaspirillum soli</name>
    <dbReference type="NCBI Taxonomy" id="631222"/>
    <lineage>
        <taxon>Bacteria</taxon>
        <taxon>Pseudomonadati</taxon>
        <taxon>Pseudomonadota</taxon>
        <taxon>Betaproteobacteria</taxon>
        <taxon>Burkholderiales</taxon>
        <taxon>Oxalobacteraceae</taxon>
        <taxon>Paraherbaspirillum</taxon>
    </lineage>
</organism>
<dbReference type="Proteomes" id="UP001596045">
    <property type="component" value="Unassembled WGS sequence"/>
</dbReference>
<evidence type="ECO:0000256" key="1">
    <source>
        <dbReference type="SAM" id="Phobius"/>
    </source>
</evidence>
<accession>A0ABW0M7Q9</accession>
<evidence type="ECO:0000313" key="4">
    <source>
        <dbReference type="Proteomes" id="UP001596045"/>
    </source>
</evidence>
<sequence length="181" mass="18989">MQNSRFMQSGKSNIINRQRGASLLEGIAYLGIAAIVILGAVSLLMGAFSSAQTNRSSEEVVSIRTGVKKLYMGQTAAYGKDSLNAQLVTAKVFPTTLAVAADGAVTNTWNGPVVVNGVNSNFTISYADVPQDVCINMISGGNGWLSVKVNAATERTAFPITPAAATADCSQQKNVIIWTAQ</sequence>
<dbReference type="Gene3D" id="3.30.1690.10">
    <property type="entry name" value="TcpA-like pilin"/>
    <property type="match status" value="1"/>
</dbReference>
<proteinExistence type="predicted"/>
<keyword evidence="1" id="KW-0472">Membrane</keyword>
<protein>
    <submittedName>
        <fullName evidence="3">Type 4 pilus major pilin</fullName>
    </submittedName>
</protein>
<keyword evidence="1" id="KW-0812">Transmembrane</keyword>
<dbReference type="EMBL" id="JBHSMT010000013">
    <property type="protein sequence ID" value="MFC5474048.1"/>
    <property type="molecule type" value="Genomic_DNA"/>
</dbReference>
<evidence type="ECO:0000259" key="2">
    <source>
        <dbReference type="Pfam" id="PF08805"/>
    </source>
</evidence>
<dbReference type="Pfam" id="PF08805">
    <property type="entry name" value="PilS"/>
    <property type="match status" value="1"/>
</dbReference>
<reference evidence="4" key="1">
    <citation type="journal article" date="2019" name="Int. J. Syst. Evol. Microbiol.">
        <title>The Global Catalogue of Microorganisms (GCM) 10K type strain sequencing project: providing services to taxonomists for standard genome sequencing and annotation.</title>
        <authorList>
            <consortium name="The Broad Institute Genomics Platform"/>
            <consortium name="The Broad Institute Genome Sequencing Center for Infectious Disease"/>
            <person name="Wu L."/>
            <person name="Ma J."/>
        </authorList>
    </citation>
    <scope>NUCLEOTIDE SEQUENCE [LARGE SCALE GENOMIC DNA]</scope>
    <source>
        <strain evidence="4">JCM 17066</strain>
    </source>
</reference>
<feature type="transmembrane region" description="Helical" evidence="1">
    <location>
        <begin position="21"/>
        <end position="48"/>
    </location>
</feature>
<comment type="caution">
    <text evidence="3">The sequence shown here is derived from an EMBL/GenBank/DDBJ whole genome shotgun (WGS) entry which is preliminary data.</text>
</comment>